<dbReference type="Proteomes" id="UP000314294">
    <property type="component" value="Unassembled WGS sequence"/>
</dbReference>
<name>A0A4Z2FIH7_9TELE</name>
<evidence type="ECO:0000313" key="2">
    <source>
        <dbReference type="Proteomes" id="UP000314294"/>
    </source>
</evidence>
<reference evidence="1 2" key="1">
    <citation type="submission" date="2019-03" db="EMBL/GenBank/DDBJ databases">
        <title>First draft genome of Liparis tanakae, snailfish: a comprehensive survey of snailfish specific genes.</title>
        <authorList>
            <person name="Kim W."/>
            <person name="Song I."/>
            <person name="Jeong J.-H."/>
            <person name="Kim D."/>
            <person name="Kim S."/>
            <person name="Ryu S."/>
            <person name="Song J.Y."/>
            <person name="Lee S.K."/>
        </authorList>
    </citation>
    <scope>NUCLEOTIDE SEQUENCE [LARGE SCALE GENOMIC DNA]</scope>
    <source>
        <tissue evidence="1">Muscle</tissue>
    </source>
</reference>
<comment type="caution">
    <text evidence="1">The sequence shown here is derived from an EMBL/GenBank/DDBJ whole genome shotgun (WGS) entry which is preliminary data.</text>
</comment>
<dbReference type="EMBL" id="SRLO01001162">
    <property type="protein sequence ID" value="TNN40755.1"/>
    <property type="molecule type" value="Genomic_DNA"/>
</dbReference>
<proteinExistence type="predicted"/>
<dbReference type="AlphaFoldDB" id="A0A4Z2FIH7"/>
<keyword evidence="2" id="KW-1185">Reference proteome</keyword>
<sequence length="114" mass="13118">MPAWRFGPGTRAAPALLPIWGESLLTSQCTGAILRVEMPVAKWLFAGSFHPLVAEIDWKHPAHTKKKQQRCRLRWRVACVKLCGEKCHLMKPYLSLFAGRFYTEREKEVPINRT</sequence>
<evidence type="ECO:0000313" key="1">
    <source>
        <dbReference type="EMBL" id="TNN40755.1"/>
    </source>
</evidence>
<gene>
    <name evidence="1" type="ORF">EYF80_049070</name>
</gene>
<accession>A0A4Z2FIH7</accession>
<organism evidence="1 2">
    <name type="scientific">Liparis tanakae</name>
    <name type="common">Tanaka's snailfish</name>
    <dbReference type="NCBI Taxonomy" id="230148"/>
    <lineage>
        <taxon>Eukaryota</taxon>
        <taxon>Metazoa</taxon>
        <taxon>Chordata</taxon>
        <taxon>Craniata</taxon>
        <taxon>Vertebrata</taxon>
        <taxon>Euteleostomi</taxon>
        <taxon>Actinopterygii</taxon>
        <taxon>Neopterygii</taxon>
        <taxon>Teleostei</taxon>
        <taxon>Neoteleostei</taxon>
        <taxon>Acanthomorphata</taxon>
        <taxon>Eupercaria</taxon>
        <taxon>Perciformes</taxon>
        <taxon>Cottioidei</taxon>
        <taxon>Cottales</taxon>
        <taxon>Liparidae</taxon>
        <taxon>Liparis</taxon>
    </lineage>
</organism>
<protein>
    <submittedName>
        <fullName evidence="1">Uncharacterized protein</fullName>
    </submittedName>
</protein>